<keyword evidence="3" id="KW-0547">Nucleotide-binding</keyword>
<dbReference type="Pfam" id="PF00005">
    <property type="entry name" value="ABC_tran"/>
    <property type="match status" value="2"/>
</dbReference>
<dbReference type="Gene3D" id="3.40.50.300">
    <property type="entry name" value="P-loop containing nucleotide triphosphate hydrolases"/>
    <property type="match status" value="2"/>
</dbReference>
<feature type="domain" description="ABC transporter" evidence="5">
    <location>
        <begin position="262"/>
        <end position="506"/>
    </location>
</feature>
<dbReference type="CDD" id="cd03216">
    <property type="entry name" value="ABC_Carb_Monos_I"/>
    <property type="match status" value="1"/>
</dbReference>
<keyword evidence="7" id="KW-1185">Reference proteome</keyword>
<dbReference type="RefSeq" id="WP_084181176.1">
    <property type="nucleotide sequence ID" value="NZ_FQVU01000004.1"/>
</dbReference>
<evidence type="ECO:0000256" key="1">
    <source>
        <dbReference type="ARBA" id="ARBA00022448"/>
    </source>
</evidence>
<dbReference type="OrthoDB" id="3651648at2"/>
<dbReference type="InterPro" id="IPR017871">
    <property type="entry name" value="ABC_transporter-like_CS"/>
</dbReference>
<name>A0A1M5P7S8_9ACTN</name>
<dbReference type="PROSITE" id="PS00211">
    <property type="entry name" value="ABC_TRANSPORTER_1"/>
    <property type="match status" value="1"/>
</dbReference>
<dbReference type="CDD" id="cd03215">
    <property type="entry name" value="ABC_Carb_Monos_II"/>
    <property type="match status" value="1"/>
</dbReference>
<organism evidence="6 7">
    <name type="scientific">Jatrophihabitans endophyticus</name>
    <dbReference type="NCBI Taxonomy" id="1206085"/>
    <lineage>
        <taxon>Bacteria</taxon>
        <taxon>Bacillati</taxon>
        <taxon>Actinomycetota</taxon>
        <taxon>Actinomycetes</taxon>
        <taxon>Jatrophihabitantales</taxon>
        <taxon>Jatrophihabitantaceae</taxon>
        <taxon>Jatrophihabitans</taxon>
    </lineage>
</organism>
<evidence type="ECO:0000313" key="6">
    <source>
        <dbReference type="EMBL" id="SHG97850.1"/>
    </source>
</evidence>
<dbReference type="GO" id="GO:0016887">
    <property type="term" value="F:ATP hydrolysis activity"/>
    <property type="evidence" value="ECO:0007669"/>
    <property type="project" value="InterPro"/>
</dbReference>
<proteinExistence type="predicted"/>
<evidence type="ECO:0000259" key="5">
    <source>
        <dbReference type="PROSITE" id="PS50893"/>
    </source>
</evidence>
<dbReference type="AlphaFoldDB" id="A0A1M5P7S8"/>
<dbReference type="Proteomes" id="UP000186132">
    <property type="component" value="Unassembled WGS sequence"/>
</dbReference>
<protein>
    <submittedName>
        <fullName evidence="6">Ribose transport system ATP-binding protein/rhamnose transport system ATP-binding protein</fullName>
    </submittedName>
</protein>
<evidence type="ECO:0000256" key="2">
    <source>
        <dbReference type="ARBA" id="ARBA00022737"/>
    </source>
</evidence>
<dbReference type="InterPro" id="IPR050107">
    <property type="entry name" value="ABC_carbohydrate_import_ATPase"/>
</dbReference>
<dbReference type="STRING" id="1206085.SAMN05443575_3002"/>
<reference evidence="7" key="1">
    <citation type="submission" date="2016-11" db="EMBL/GenBank/DDBJ databases">
        <authorList>
            <person name="Varghese N."/>
            <person name="Submissions S."/>
        </authorList>
    </citation>
    <scope>NUCLEOTIDE SEQUENCE [LARGE SCALE GENOMIC DNA]</scope>
    <source>
        <strain evidence="7">DSM 45627</strain>
    </source>
</reference>
<sequence length="515" mass="54814">MSAALATTVEPEVPALAVHGLGMAFPGVRALHDVSLEVAPGQVHALLGENGAGKSTLIKIVTGVQRPHAGTVTIAGRPLRTFTPRAAQHLGVRVVHQERQIAPDLSVAHNILMDDLPGGFGVVRGRRLVARAQEELDRLDIAISAARPAAGLTAAEQQLVELVRAVHRRAPLVIMDEPTASLRRGEVDVLFAVIRALRREGTALLYISHHLHEVFEIADVATVLRNGARVGHFRVADTTPDELVGAMFDRSVAHVRLPRPERDTSHVAARATAVARPPVLAPTDVPVHRGEIVALCGGAGSGASDLATILAGAQAPTSGRLELGDGPGGDRVRGRSRAARAGVGFVPADRKADALLLDRPIVENVILSRRGRGTALYRPRAVLRLVRDALRRGRVKADDPRRTVATLSGGNQQRVVLARWLLAGCRLLVLDQPTAGVDIASKFEIYQQLLDLAADGLAILFVSSDYEEISCLADRVLVMRDGVVTAELDGATATPDLLYQLEMGQQPPQSTKGTA</sequence>
<keyword evidence="4 6" id="KW-0067">ATP-binding</keyword>
<evidence type="ECO:0000256" key="4">
    <source>
        <dbReference type="ARBA" id="ARBA00022840"/>
    </source>
</evidence>
<evidence type="ECO:0000256" key="3">
    <source>
        <dbReference type="ARBA" id="ARBA00022741"/>
    </source>
</evidence>
<dbReference type="EMBL" id="FQVU01000004">
    <property type="protein sequence ID" value="SHG97850.1"/>
    <property type="molecule type" value="Genomic_DNA"/>
</dbReference>
<evidence type="ECO:0000313" key="7">
    <source>
        <dbReference type="Proteomes" id="UP000186132"/>
    </source>
</evidence>
<dbReference type="PANTHER" id="PTHR43790">
    <property type="entry name" value="CARBOHYDRATE TRANSPORT ATP-BINDING PROTEIN MG119-RELATED"/>
    <property type="match status" value="1"/>
</dbReference>
<dbReference type="PROSITE" id="PS50893">
    <property type="entry name" value="ABC_TRANSPORTER_2"/>
    <property type="match status" value="2"/>
</dbReference>
<feature type="domain" description="ABC transporter" evidence="5">
    <location>
        <begin position="16"/>
        <end position="251"/>
    </location>
</feature>
<dbReference type="SMART" id="SM00382">
    <property type="entry name" value="AAA"/>
    <property type="match status" value="2"/>
</dbReference>
<dbReference type="InterPro" id="IPR003439">
    <property type="entry name" value="ABC_transporter-like_ATP-bd"/>
</dbReference>
<gene>
    <name evidence="6" type="ORF">SAMN05443575_3002</name>
</gene>
<dbReference type="InterPro" id="IPR003593">
    <property type="entry name" value="AAA+_ATPase"/>
</dbReference>
<dbReference type="InterPro" id="IPR027417">
    <property type="entry name" value="P-loop_NTPase"/>
</dbReference>
<keyword evidence="1" id="KW-0813">Transport</keyword>
<dbReference type="GO" id="GO:0005524">
    <property type="term" value="F:ATP binding"/>
    <property type="evidence" value="ECO:0007669"/>
    <property type="project" value="UniProtKB-KW"/>
</dbReference>
<accession>A0A1M5P7S8</accession>
<dbReference type="PANTHER" id="PTHR43790:SF9">
    <property type="entry name" value="GALACTOFURANOSE TRANSPORTER ATP-BINDING PROTEIN YTFR"/>
    <property type="match status" value="1"/>
</dbReference>
<dbReference type="SUPFAM" id="SSF52540">
    <property type="entry name" value="P-loop containing nucleoside triphosphate hydrolases"/>
    <property type="match status" value="2"/>
</dbReference>
<keyword evidence="2" id="KW-0677">Repeat</keyword>